<dbReference type="Pfam" id="PF13365">
    <property type="entry name" value="Trypsin_2"/>
    <property type="match status" value="1"/>
</dbReference>
<proteinExistence type="predicted"/>
<keyword evidence="2" id="KW-0645">Protease</keyword>
<feature type="non-terminal residue" evidence="2">
    <location>
        <position position="212"/>
    </location>
</feature>
<dbReference type="AlphaFoldDB" id="A0A7X9IKB0"/>
<gene>
    <name evidence="2" type="ORF">GYA55_12185</name>
</gene>
<protein>
    <submittedName>
        <fullName evidence="2">Trypsin-like serine protease</fullName>
    </submittedName>
</protein>
<feature type="signal peptide" evidence="1">
    <location>
        <begin position="1"/>
        <end position="28"/>
    </location>
</feature>
<dbReference type="InterPro" id="IPR001940">
    <property type="entry name" value="Peptidase_S1C"/>
</dbReference>
<dbReference type="InterPro" id="IPR009003">
    <property type="entry name" value="Peptidase_S1_PA"/>
</dbReference>
<dbReference type="PANTHER" id="PTHR22939:SF129">
    <property type="entry name" value="SERINE PROTEASE HTRA2, MITOCHONDRIAL"/>
    <property type="match status" value="1"/>
</dbReference>
<name>A0A7X9IKB0_9DELT</name>
<evidence type="ECO:0000313" key="3">
    <source>
        <dbReference type="Proteomes" id="UP000524246"/>
    </source>
</evidence>
<dbReference type="PRINTS" id="PR00834">
    <property type="entry name" value="PROTEASES2C"/>
</dbReference>
<evidence type="ECO:0000313" key="2">
    <source>
        <dbReference type="EMBL" id="NMC63913.1"/>
    </source>
</evidence>
<accession>A0A7X9IKB0</accession>
<organism evidence="2 3">
    <name type="scientific">SAR324 cluster bacterium</name>
    <dbReference type="NCBI Taxonomy" id="2024889"/>
    <lineage>
        <taxon>Bacteria</taxon>
        <taxon>Deltaproteobacteria</taxon>
        <taxon>SAR324 cluster</taxon>
    </lineage>
</organism>
<dbReference type="EMBL" id="JAAZON010000552">
    <property type="protein sequence ID" value="NMC63913.1"/>
    <property type="molecule type" value="Genomic_DNA"/>
</dbReference>
<dbReference type="PANTHER" id="PTHR22939">
    <property type="entry name" value="SERINE PROTEASE FAMILY S1C HTRA-RELATED"/>
    <property type="match status" value="1"/>
</dbReference>
<keyword evidence="1" id="KW-0732">Signal</keyword>
<dbReference type="GO" id="GO:0006508">
    <property type="term" value="P:proteolysis"/>
    <property type="evidence" value="ECO:0007669"/>
    <property type="project" value="UniProtKB-KW"/>
</dbReference>
<dbReference type="Gene3D" id="2.40.10.120">
    <property type="match status" value="1"/>
</dbReference>
<feature type="chain" id="PRO_5030703077" evidence="1">
    <location>
        <begin position="29"/>
        <end position="212"/>
    </location>
</feature>
<reference evidence="2 3" key="1">
    <citation type="journal article" date="2020" name="Biotechnol. Biofuels">
        <title>New insights from the biogas microbiome by comprehensive genome-resolved metagenomics of nearly 1600 species originating from multiple anaerobic digesters.</title>
        <authorList>
            <person name="Campanaro S."/>
            <person name="Treu L."/>
            <person name="Rodriguez-R L.M."/>
            <person name="Kovalovszki A."/>
            <person name="Ziels R.M."/>
            <person name="Maus I."/>
            <person name="Zhu X."/>
            <person name="Kougias P.G."/>
            <person name="Basile A."/>
            <person name="Luo G."/>
            <person name="Schluter A."/>
            <person name="Konstantinidis K.T."/>
            <person name="Angelidaki I."/>
        </authorList>
    </citation>
    <scope>NUCLEOTIDE SEQUENCE [LARGE SCALE GENOMIC DNA]</scope>
    <source>
        <strain evidence="2">AS27yjCOA_65</strain>
    </source>
</reference>
<comment type="caution">
    <text evidence="2">The sequence shown here is derived from an EMBL/GenBank/DDBJ whole genome shotgun (WGS) entry which is preliminary data.</text>
</comment>
<dbReference type="SUPFAM" id="SSF50494">
    <property type="entry name" value="Trypsin-like serine proteases"/>
    <property type="match status" value="1"/>
</dbReference>
<dbReference type="Proteomes" id="UP000524246">
    <property type="component" value="Unassembled WGS sequence"/>
</dbReference>
<sequence length="212" mass="22824">MERSCSRVMYCFLGLLVFCLGFCANALATPETLYREGVPEIRGPKSTALKQLPDFTPLARTVSGAIVNISVEGKGEDETTGELAPFPFNNSPEIPSRSTGSGFLISPDGYIATSNHVVDKASRIIVRILNDKNEYTATLIGKDPKTDVALLKIDAGRSLPFTYLGDSDEVEVGEWVIAIGNQFELGQTLTLGIVSAKARRVPSTGGSPYDVY</sequence>
<evidence type="ECO:0000256" key="1">
    <source>
        <dbReference type="SAM" id="SignalP"/>
    </source>
</evidence>
<dbReference type="GO" id="GO:0004252">
    <property type="term" value="F:serine-type endopeptidase activity"/>
    <property type="evidence" value="ECO:0007669"/>
    <property type="project" value="InterPro"/>
</dbReference>
<keyword evidence="2" id="KW-0378">Hydrolase</keyword>